<dbReference type="OrthoDB" id="3225452at2759"/>
<feature type="DNA-binding region" description="Homeobox" evidence="5">
    <location>
        <begin position="34"/>
        <end position="93"/>
    </location>
</feature>
<dbReference type="PANTHER" id="PTHR24329">
    <property type="entry name" value="HOMEOBOX PROTEIN ARISTALESS"/>
    <property type="match status" value="1"/>
</dbReference>
<dbReference type="SMART" id="SM00389">
    <property type="entry name" value="HOX"/>
    <property type="match status" value="1"/>
</dbReference>
<name>N6TN08_DENPD</name>
<dbReference type="CDD" id="cd00086">
    <property type="entry name" value="homeodomain"/>
    <property type="match status" value="1"/>
</dbReference>
<keyword evidence="4 5" id="KW-0539">Nucleus</keyword>
<comment type="subcellular location">
    <subcellularLocation>
        <location evidence="1 5 6">Nucleus</location>
    </subcellularLocation>
</comment>
<keyword evidence="2 5" id="KW-0238">DNA-binding</keyword>
<keyword evidence="3 5" id="KW-0371">Homeobox</keyword>
<sequence length="248" mass="28044">MWSIRFISLNFSFADRGCDSDTESEPGIQLKRKHRRARTTFTGEQLEILEQAFSEAQYPDVYKRELLAQQTNLTEAKIQVWFSNRRARLRKTTAGAASSSNALGFAGLPLPNMANQYPLDAQYDWRLPNTQFSNYNMFQQPSTSSYNPNDYSRMDYSANFVAANYALHQAQMSQAHVSNLSKLKEAPNENALKAVASTSAVQPNIAGGSHQWTKHEEWSNNACGISYPNDPAFVQNQYLPTTSKSYWS</sequence>
<dbReference type="InterPro" id="IPR017970">
    <property type="entry name" value="Homeobox_CS"/>
</dbReference>
<dbReference type="PROSITE" id="PS00027">
    <property type="entry name" value="HOMEOBOX_1"/>
    <property type="match status" value="1"/>
</dbReference>
<dbReference type="PANTHER" id="PTHR24329:SF543">
    <property type="entry name" value="FI01017P-RELATED"/>
    <property type="match status" value="1"/>
</dbReference>
<evidence type="ECO:0000313" key="7">
    <source>
        <dbReference type="EMBL" id="ENN70585.1"/>
    </source>
</evidence>
<dbReference type="EMBL" id="KB741291">
    <property type="protein sequence ID" value="ENN70585.1"/>
    <property type="molecule type" value="Genomic_DNA"/>
</dbReference>
<dbReference type="InterPro" id="IPR001356">
    <property type="entry name" value="HD"/>
</dbReference>
<reference evidence="7" key="1">
    <citation type="journal article" date="2013" name="Genome Biol.">
        <title>Draft genome of the mountain pine beetle, Dendroctonus ponderosae Hopkins, a major forest pest.</title>
        <authorList>
            <person name="Keeling C.I."/>
            <person name="Yuen M.M."/>
            <person name="Liao N.Y."/>
            <person name="Docking T.R."/>
            <person name="Chan S.K."/>
            <person name="Taylor G.A."/>
            <person name="Palmquist D.L."/>
            <person name="Jackman S.D."/>
            <person name="Nguyen A."/>
            <person name="Li M."/>
            <person name="Henderson H."/>
            <person name="Janes J.K."/>
            <person name="Zhao Y."/>
            <person name="Pandoh P."/>
            <person name="Moore R."/>
            <person name="Sperling F.A."/>
            <person name="Huber D.P."/>
            <person name="Birol I."/>
            <person name="Jones S.J."/>
            <person name="Bohlmann J."/>
        </authorList>
    </citation>
    <scope>NUCLEOTIDE SEQUENCE</scope>
</reference>
<protein>
    <submittedName>
        <fullName evidence="7">Uncharacterized protein</fullName>
    </submittedName>
</protein>
<dbReference type="PROSITE" id="PS50071">
    <property type="entry name" value="HOMEOBOX_2"/>
    <property type="match status" value="1"/>
</dbReference>
<feature type="non-terminal residue" evidence="7">
    <location>
        <position position="1"/>
    </location>
</feature>
<dbReference type="AlphaFoldDB" id="N6TN08"/>
<dbReference type="Gene3D" id="1.10.10.60">
    <property type="entry name" value="Homeodomain-like"/>
    <property type="match status" value="1"/>
</dbReference>
<accession>N6TN08</accession>
<gene>
    <name evidence="7" type="ORF">YQE_12760</name>
</gene>
<evidence type="ECO:0000256" key="1">
    <source>
        <dbReference type="ARBA" id="ARBA00004123"/>
    </source>
</evidence>
<proteinExistence type="predicted"/>
<dbReference type="InterPro" id="IPR009057">
    <property type="entry name" value="Homeodomain-like_sf"/>
</dbReference>
<evidence type="ECO:0000256" key="5">
    <source>
        <dbReference type="PROSITE-ProRule" id="PRU00108"/>
    </source>
</evidence>
<dbReference type="GO" id="GO:0005634">
    <property type="term" value="C:nucleus"/>
    <property type="evidence" value="ECO:0007669"/>
    <property type="project" value="UniProtKB-SubCell"/>
</dbReference>
<dbReference type="InterPro" id="IPR050649">
    <property type="entry name" value="Paired_Homeobox_TFs"/>
</dbReference>
<dbReference type="GO" id="GO:0000977">
    <property type="term" value="F:RNA polymerase II transcription regulatory region sequence-specific DNA binding"/>
    <property type="evidence" value="ECO:0007669"/>
    <property type="project" value="TreeGrafter"/>
</dbReference>
<dbReference type="Pfam" id="PF00046">
    <property type="entry name" value="Homeodomain"/>
    <property type="match status" value="1"/>
</dbReference>
<dbReference type="SUPFAM" id="SSF46689">
    <property type="entry name" value="Homeodomain-like"/>
    <property type="match status" value="1"/>
</dbReference>
<organism evidence="7">
    <name type="scientific">Dendroctonus ponderosae</name>
    <name type="common">Mountain pine beetle</name>
    <dbReference type="NCBI Taxonomy" id="77166"/>
    <lineage>
        <taxon>Eukaryota</taxon>
        <taxon>Metazoa</taxon>
        <taxon>Ecdysozoa</taxon>
        <taxon>Arthropoda</taxon>
        <taxon>Hexapoda</taxon>
        <taxon>Insecta</taxon>
        <taxon>Pterygota</taxon>
        <taxon>Neoptera</taxon>
        <taxon>Endopterygota</taxon>
        <taxon>Coleoptera</taxon>
        <taxon>Polyphaga</taxon>
        <taxon>Cucujiformia</taxon>
        <taxon>Curculionidae</taxon>
        <taxon>Scolytinae</taxon>
        <taxon>Dendroctonus</taxon>
    </lineage>
</organism>
<evidence type="ECO:0000256" key="6">
    <source>
        <dbReference type="RuleBase" id="RU000682"/>
    </source>
</evidence>
<evidence type="ECO:0000256" key="2">
    <source>
        <dbReference type="ARBA" id="ARBA00023125"/>
    </source>
</evidence>
<dbReference type="FunFam" id="1.10.10.60:FF:000679">
    <property type="entry name" value="Homeobox protein aristaless"/>
    <property type="match status" value="1"/>
</dbReference>
<dbReference type="GO" id="GO:0000981">
    <property type="term" value="F:DNA-binding transcription factor activity, RNA polymerase II-specific"/>
    <property type="evidence" value="ECO:0007669"/>
    <property type="project" value="InterPro"/>
</dbReference>
<evidence type="ECO:0000256" key="4">
    <source>
        <dbReference type="ARBA" id="ARBA00023242"/>
    </source>
</evidence>
<dbReference type="HOGENOM" id="CLU_1121089_0_0_1"/>
<evidence type="ECO:0000256" key="3">
    <source>
        <dbReference type="ARBA" id="ARBA00023155"/>
    </source>
</evidence>